<feature type="compositionally biased region" description="Basic and acidic residues" evidence="1">
    <location>
        <begin position="74"/>
        <end position="84"/>
    </location>
</feature>
<sequence>MSEGYPDSLGLSWNGLTNINAFPHAFPPSSGLSFPPNNVAFPPSYVGIGSNSGSLNSAVPVPDAMFPTPSENHTFPHEHSKPLADHLSSASANSPGERSITTSSWGENEQGIPTLVEDDNSPNLLSSSVGTEEPGLAVFSKDTDSSFDVIDKLSVETTRLSTIADGLSSTMSRLSEVVNKLPTTTGELSDTASDLSQTLALLSFKVEGISSFHEDLNARIQQIFDTVDKLSDTVSEMVKREGIVMEAFTALNERPERSKVPFQFQSKATRKRK</sequence>
<gene>
    <name evidence="2" type="ORF">N7449_011225</name>
</gene>
<reference evidence="2" key="2">
    <citation type="journal article" date="2023" name="IMA Fungus">
        <title>Comparative genomic study of the Penicillium genus elucidates a diverse pangenome and 15 lateral gene transfer events.</title>
        <authorList>
            <person name="Petersen C."/>
            <person name="Sorensen T."/>
            <person name="Nielsen M.R."/>
            <person name="Sondergaard T.E."/>
            <person name="Sorensen J.L."/>
            <person name="Fitzpatrick D.A."/>
            <person name="Frisvad J.C."/>
            <person name="Nielsen K.L."/>
        </authorList>
    </citation>
    <scope>NUCLEOTIDE SEQUENCE</scope>
    <source>
        <strain evidence="2">IBT 20477</strain>
    </source>
</reference>
<dbReference type="EMBL" id="JAPQKQ010000008">
    <property type="protein sequence ID" value="KAJ5186461.1"/>
    <property type="molecule type" value="Genomic_DNA"/>
</dbReference>
<evidence type="ECO:0000256" key="1">
    <source>
        <dbReference type="SAM" id="MobiDB-lite"/>
    </source>
</evidence>
<organism evidence="2 3">
    <name type="scientific">Penicillium cf. viridicatum</name>
    <dbReference type="NCBI Taxonomy" id="2972119"/>
    <lineage>
        <taxon>Eukaryota</taxon>
        <taxon>Fungi</taxon>
        <taxon>Dikarya</taxon>
        <taxon>Ascomycota</taxon>
        <taxon>Pezizomycotina</taxon>
        <taxon>Eurotiomycetes</taxon>
        <taxon>Eurotiomycetidae</taxon>
        <taxon>Eurotiales</taxon>
        <taxon>Aspergillaceae</taxon>
        <taxon>Penicillium</taxon>
    </lineage>
</organism>
<dbReference type="Gene3D" id="1.10.287.950">
    <property type="entry name" value="Methyl-accepting chemotaxis protein"/>
    <property type="match status" value="1"/>
</dbReference>
<evidence type="ECO:0000313" key="2">
    <source>
        <dbReference type="EMBL" id="KAJ5186461.1"/>
    </source>
</evidence>
<name>A0A9W9M1U6_9EURO</name>
<dbReference type="AlphaFoldDB" id="A0A9W9M1U6"/>
<dbReference type="Proteomes" id="UP001150942">
    <property type="component" value="Unassembled WGS sequence"/>
</dbReference>
<feature type="region of interest" description="Disordered" evidence="1">
    <location>
        <begin position="62"/>
        <end position="130"/>
    </location>
</feature>
<feature type="compositionally biased region" description="Polar residues" evidence="1">
    <location>
        <begin position="88"/>
        <end position="107"/>
    </location>
</feature>
<proteinExistence type="predicted"/>
<dbReference type="OrthoDB" id="4311741at2759"/>
<dbReference type="SUPFAM" id="SSF58104">
    <property type="entry name" value="Methyl-accepting chemotaxis protein (MCP) signaling domain"/>
    <property type="match status" value="1"/>
</dbReference>
<protein>
    <submittedName>
        <fullName evidence="2">Uncharacterized protein</fullName>
    </submittedName>
</protein>
<keyword evidence="3" id="KW-1185">Reference proteome</keyword>
<evidence type="ECO:0000313" key="3">
    <source>
        <dbReference type="Proteomes" id="UP001150942"/>
    </source>
</evidence>
<accession>A0A9W9M1U6</accession>
<feature type="compositionally biased region" description="Polar residues" evidence="1">
    <location>
        <begin position="121"/>
        <end position="130"/>
    </location>
</feature>
<comment type="caution">
    <text evidence="2">The sequence shown here is derived from an EMBL/GenBank/DDBJ whole genome shotgun (WGS) entry which is preliminary data.</text>
</comment>
<reference evidence="2" key="1">
    <citation type="submission" date="2022-11" db="EMBL/GenBank/DDBJ databases">
        <authorList>
            <person name="Petersen C."/>
        </authorList>
    </citation>
    <scope>NUCLEOTIDE SEQUENCE</scope>
    <source>
        <strain evidence="2">IBT 20477</strain>
    </source>
</reference>